<dbReference type="PANTHER" id="PTHR43355">
    <property type="entry name" value="FLAVIN REDUCTASE (NADPH)"/>
    <property type="match status" value="1"/>
</dbReference>
<dbReference type="Pfam" id="PF13460">
    <property type="entry name" value="NAD_binding_10"/>
    <property type="match status" value="1"/>
</dbReference>
<name>A0ABS0D5D3_9NOCA</name>
<dbReference type="SUPFAM" id="SSF51735">
    <property type="entry name" value="NAD(P)-binding Rossmann-fold domains"/>
    <property type="match status" value="1"/>
</dbReference>
<dbReference type="EMBL" id="JADLQX010000041">
    <property type="protein sequence ID" value="MBF6302353.1"/>
    <property type="molecule type" value="Genomic_DNA"/>
</dbReference>
<dbReference type="Gene3D" id="3.40.50.720">
    <property type="entry name" value="NAD(P)-binding Rossmann-like Domain"/>
    <property type="match status" value="1"/>
</dbReference>
<gene>
    <name evidence="2" type="ORF">IU459_33155</name>
</gene>
<reference evidence="2 3" key="1">
    <citation type="submission" date="2020-10" db="EMBL/GenBank/DDBJ databases">
        <title>Identification of Nocardia species via Next-generation sequencing and recognition of intraspecies genetic diversity.</title>
        <authorList>
            <person name="Li P."/>
            <person name="Li P."/>
            <person name="Lu B."/>
        </authorList>
    </citation>
    <scope>NUCLEOTIDE SEQUENCE [LARGE SCALE GENOMIC DNA]</scope>
    <source>
        <strain evidence="2 3">BJ06-0157</strain>
    </source>
</reference>
<dbReference type="InterPro" id="IPR036291">
    <property type="entry name" value="NAD(P)-bd_dom_sf"/>
</dbReference>
<dbReference type="InterPro" id="IPR051606">
    <property type="entry name" value="Polyketide_Oxido-like"/>
</dbReference>
<protein>
    <submittedName>
        <fullName evidence="2">NAD(P)H-binding protein</fullName>
    </submittedName>
</protein>
<evidence type="ECO:0000313" key="3">
    <source>
        <dbReference type="Proteomes" id="UP000702209"/>
    </source>
</evidence>
<keyword evidence="3" id="KW-1185">Reference proteome</keyword>
<evidence type="ECO:0000259" key="1">
    <source>
        <dbReference type="Pfam" id="PF13460"/>
    </source>
</evidence>
<dbReference type="RefSeq" id="WP_195133540.1">
    <property type="nucleotide sequence ID" value="NZ_JADLQX010000041.1"/>
</dbReference>
<accession>A0ABS0D5D3</accession>
<sequence length="209" mass="21562">MTINAIAVLGATGRTGRMVVDRAVARGHRVTAVVRPTTTPARVHGSTVVTADPCAAGALTGLLDDHDAVISALGAAGRGPTTVYSAATGEIIAAMPPAGRLLVISSGALDIPADAGPSTRLMAILLHRIMRHTYADMTRMENLLAHSDLRWTAVRPTRLTDAPASGGPRVSLGASAKVGSRISRADLADYLLDAIDDPHTYQSVVAVSS</sequence>
<comment type="caution">
    <text evidence="2">The sequence shown here is derived from an EMBL/GenBank/DDBJ whole genome shotgun (WGS) entry which is preliminary data.</text>
</comment>
<organism evidence="2 3">
    <name type="scientific">Nocardia amamiensis</name>
    <dbReference type="NCBI Taxonomy" id="404578"/>
    <lineage>
        <taxon>Bacteria</taxon>
        <taxon>Bacillati</taxon>
        <taxon>Actinomycetota</taxon>
        <taxon>Actinomycetes</taxon>
        <taxon>Mycobacteriales</taxon>
        <taxon>Nocardiaceae</taxon>
        <taxon>Nocardia</taxon>
    </lineage>
</organism>
<evidence type="ECO:0000313" key="2">
    <source>
        <dbReference type="EMBL" id="MBF6302353.1"/>
    </source>
</evidence>
<dbReference type="PANTHER" id="PTHR43355:SF2">
    <property type="entry name" value="FLAVIN REDUCTASE (NADPH)"/>
    <property type="match status" value="1"/>
</dbReference>
<proteinExistence type="predicted"/>
<dbReference type="Proteomes" id="UP000702209">
    <property type="component" value="Unassembled WGS sequence"/>
</dbReference>
<dbReference type="InterPro" id="IPR016040">
    <property type="entry name" value="NAD(P)-bd_dom"/>
</dbReference>
<feature type="domain" description="NAD(P)-binding" evidence="1">
    <location>
        <begin position="10"/>
        <end position="198"/>
    </location>
</feature>